<dbReference type="InterPro" id="IPR014729">
    <property type="entry name" value="Rossmann-like_a/b/a_fold"/>
</dbReference>
<dbReference type="CDD" id="cd06259">
    <property type="entry name" value="YdcF-like"/>
    <property type="match status" value="1"/>
</dbReference>
<dbReference type="AlphaFoldDB" id="A0A0R1GTB5"/>
<dbReference type="Proteomes" id="UP000051461">
    <property type="component" value="Unassembled WGS sequence"/>
</dbReference>
<dbReference type="GO" id="GO:0043164">
    <property type="term" value="P:Gram-negative-bacterium-type cell wall biogenesis"/>
    <property type="evidence" value="ECO:0007669"/>
    <property type="project" value="TreeGrafter"/>
</dbReference>
<keyword evidence="1" id="KW-0812">Transmembrane</keyword>
<feature type="transmembrane region" description="Helical" evidence="1">
    <location>
        <begin position="35"/>
        <end position="53"/>
    </location>
</feature>
<gene>
    <name evidence="3" type="ORF">FC07_GL002900</name>
</gene>
<feature type="transmembrane region" description="Helical" evidence="1">
    <location>
        <begin position="59"/>
        <end position="87"/>
    </location>
</feature>
<organism evidence="3 4">
    <name type="scientific">Loigolactobacillus bifermentans DSM 20003</name>
    <dbReference type="NCBI Taxonomy" id="1423726"/>
    <lineage>
        <taxon>Bacteria</taxon>
        <taxon>Bacillati</taxon>
        <taxon>Bacillota</taxon>
        <taxon>Bacilli</taxon>
        <taxon>Lactobacillales</taxon>
        <taxon>Lactobacillaceae</taxon>
        <taxon>Loigolactobacillus</taxon>
    </lineage>
</organism>
<protein>
    <recommendedName>
        <fullName evidence="2">DUF218 domain-containing protein</fullName>
    </recommendedName>
</protein>
<feature type="transmembrane region" description="Helical" evidence="1">
    <location>
        <begin position="99"/>
        <end position="118"/>
    </location>
</feature>
<dbReference type="OrthoDB" id="9782395at2"/>
<feature type="transmembrane region" description="Helical" evidence="1">
    <location>
        <begin position="327"/>
        <end position="347"/>
    </location>
</feature>
<sequence>MGYLLGSLWGFAVVTGLIFGWRYQQEKRRLSNGIWFNLFFWSTLAAIGGSILMSHNRKLILIVGVLFVLVAGVIVIFYLLQAVLLLWNAVIVWHRESHSLANLLTLFLGLAFMIAPIFSRWLATILPQALNFWIDTLGTMLLLYVVIWFYNYLTMLALYQFNRPKLNQDYIIVLGSGLLNGDEVPPLLQQRIQRGLTFQRKQQAKTGKLATLIFSGGQGPDEALPEGEAMRRFALTQGLAPAQAIAEPKSRTTLENMRFSKQIIDQRGPQLAHTIFVTNNYHTFRAGLYARQVGLKADGLGAHTAHFFLPNAVLREYIAIFVQYKKWHLIIGGLFVLLACLQTWLQFNVVLHP</sequence>
<evidence type="ECO:0000313" key="4">
    <source>
        <dbReference type="Proteomes" id="UP000051461"/>
    </source>
</evidence>
<dbReference type="InterPro" id="IPR003848">
    <property type="entry name" value="DUF218"/>
</dbReference>
<feature type="domain" description="DUF218" evidence="2">
    <location>
        <begin position="169"/>
        <end position="319"/>
    </location>
</feature>
<accession>A0A0R1GTB5</accession>
<dbReference type="Pfam" id="PF02698">
    <property type="entry name" value="DUF218"/>
    <property type="match status" value="1"/>
</dbReference>
<keyword evidence="1" id="KW-1133">Transmembrane helix</keyword>
<dbReference type="Gene3D" id="3.40.50.620">
    <property type="entry name" value="HUPs"/>
    <property type="match status" value="1"/>
</dbReference>
<dbReference type="InterPro" id="IPR051599">
    <property type="entry name" value="Cell_Envelope_Assoc"/>
</dbReference>
<dbReference type="PANTHER" id="PTHR30336:SF18">
    <property type="entry name" value="MEMBRANE PROTEIN"/>
    <property type="match status" value="1"/>
</dbReference>
<evidence type="ECO:0000259" key="2">
    <source>
        <dbReference type="Pfam" id="PF02698"/>
    </source>
</evidence>
<evidence type="ECO:0000256" key="1">
    <source>
        <dbReference type="SAM" id="Phobius"/>
    </source>
</evidence>
<dbReference type="GO" id="GO:0005886">
    <property type="term" value="C:plasma membrane"/>
    <property type="evidence" value="ECO:0007669"/>
    <property type="project" value="TreeGrafter"/>
</dbReference>
<name>A0A0R1GTB5_9LACO</name>
<keyword evidence="4" id="KW-1185">Reference proteome</keyword>
<feature type="transmembrane region" description="Helical" evidence="1">
    <location>
        <begin position="130"/>
        <end position="153"/>
    </location>
</feature>
<dbReference type="GO" id="GO:0000270">
    <property type="term" value="P:peptidoglycan metabolic process"/>
    <property type="evidence" value="ECO:0007669"/>
    <property type="project" value="TreeGrafter"/>
</dbReference>
<feature type="transmembrane region" description="Helical" evidence="1">
    <location>
        <begin position="6"/>
        <end position="23"/>
    </location>
</feature>
<dbReference type="PANTHER" id="PTHR30336">
    <property type="entry name" value="INNER MEMBRANE PROTEIN, PROBABLE PERMEASE"/>
    <property type="match status" value="1"/>
</dbReference>
<evidence type="ECO:0000313" key="3">
    <source>
        <dbReference type="EMBL" id="KRK37184.1"/>
    </source>
</evidence>
<keyword evidence="1" id="KW-0472">Membrane</keyword>
<dbReference type="RefSeq" id="WP_057904547.1">
    <property type="nucleotide sequence ID" value="NZ_AZDA01000054.1"/>
</dbReference>
<comment type="caution">
    <text evidence="3">The sequence shown here is derived from an EMBL/GenBank/DDBJ whole genome shotgun (WGS) entry which is preliminary data.</text>
</comment>
<reference evidence="3 4" key="1">
    <citation type="journal article" date="2015" name="Genome Announc.">
        <title>Expanding the biotechnology potential of lactobacilli through comparative genomics of 213 strains and associated genera.</title>
        <authorList>
            <person name="Sun Z."/>
            <person name="Harris H.M."/>
            <person name="McCann A."/>
            <person name="Guo C."/>
            <person name="Argimon S."/>
            <person name="Zhang W."/>
            <person name="Yang X."/>
            <person name="Jeffery I.B."/>
            <person name="Cooney J.C."/>
            <person name="Kagawa T.F."/>
            <person name="Liu W."/>
            <person name="Song Y."/>
            <person name="Salvetti E."/>
            <person name="Wrobel A."/>
            <person name="Rasinkangas P."/>
            <person name="Parkhill J."/>
            <person name="Rea M.C."/>
            <person name="O'Sullivan O."/>
            <person name="Ritari J."/>
            <person name="Douillard F.P."/>
            <person name="Paul Ross R."/>
            <person name="Yang R."/>
            <person name="Briner A.E."/>
            <person name="Felis G.E."/>
            <person name="de Vos W.M."/>
            <person name="Barrangou R."/>
            <person name="Klaenhammer T.R."/>
            <person name="Caufield P.W."/>
            <person name="Cui Y."/>
            <person name="Zhang H."/>
            <person name="O'Toole P.W."/>
        </authorList>
    </citation>
    <scope>NUCLEOTIDE SEQUENCE [LARGE SCALE GENOMIC DNA]</scope>
    <source>
        <strain evidence="3 4">DSM 20003</strain>
    </source>
</reference>
<proteinExistence type="predicted"/>
<dbReference type="PATRIC" id="fig|1423726.3.peg.3012"/>
<dbReference type="STRING" id="1423726.FC07_GL002900"/>
<dbReference type="EMBL" id="AZDA01000054">
    <property type="protein sequence ID" value="KRK37184.1"/>
    <property type="molecule type" value="Genomic_DNA"/>
</dbReference>